<dbReference type="RefSeq" id="WP_127121282.1">
    <property type="nucleotide sequence ID" value="NZ_BHXQ01000001.1"/>
</dbReference>
<keyword evidence="1" id="KW-0732">Signal</keyword>
<proteinExistence type="predicted"/>
<feature type="chain" id="PRO_5019282747" description="DUF4252 domain-containing protein" evidence="1">
    <location>
        <begin position="32"/>
        <end position="229"/>
    </location>
</feature>
<dbReference type="EMBL" id="BHXQ01000001">
    <property type="protein sequence ID" value="GCC50667.1"/>
    <property type="molecule type" value="Genomic_DNA"/>
</dbReference>
<keyword evidence="3" id="KW-1185">Reference proteome</keyword>
<feature type="signal peptide" evidence="1">
    <location>
        <begin position="1"/>
        <end position="31"/>
    </location>
</feature>
<dbReference type="InterPro" id="IPR046732">
    <property type="entry name" value="DUF6624"/>
</dbReference>
<sequence>MKVRLIVYKFIRTRTTVLFCLHFLILTETFAQSTLNDSLITQLHLIREDDQKYRAQLESIQTNYGWESKEMKDLWKIIEKKDSLNLIKIEAILGKYGWLGSEIIGESGNSTLFLVIQHSDIETQVKYLPMMRDAVKNGKAKASSLALLEDRVALRLGNKQIYGSQVSWNMKTNEYYILPLDDPDNVDKRRAAVGLQPLGDYVSNWNLKWDIEQYKKDLPKIEALQKKEK</sequence>
<accession>A0A401U703</accession>
<name>A0A401U703_9BACT</name>
<dbReference type="AlphaFoldDB" id="A0A401U703"/>
<evidence type="ECO:0000313" key="3">
    <source>
        <dbReference type="Proteomes" id="UP000288227"/>
    </source>
</evidence>
<dbReference type="Proteomes" id="UP000288227">
    <property type="component" value="Unassembled WGS sequence"/>
</dbReference>
<evidence type="ECO:0000256" key="1">
    <source>
        <dbReference type="SAM" id="SignalP"/>
    </source>
</evidence>
<dbReference type="Pfam" id="PF20329">
    <property type="entry name" value="DUF6624"/>
    <property type="match status" value="1"/>
</dbReference>
<reference evidence="2 3" key="1">
    <citation type="submission" date="2018-11" db="EMBL/GenBank/DDBJ databases">
        <title>Chryseotalea sanarue gen. nov., sp., nov., a member of the family Cytophagaceae, isolated from a brackish lake in Hamamatsu Japan.</title>
        <authorList>
            <person name="Maejima Y."/>
            <person name="Iino T."/>
            <person name="Muraguchi Y."/>
            <person name="Fukuda K."/>
            <person name="Ohkuma M."/>
            <person name="Moriuchi R."/>
            <person name="Dohra H."/>
            <person name="Kimbara K."/>
            <person name="Shintani M."/>
        </authorList>
    </citation>
    <scope>NUCLEOTIDE SEQUENCE [LARGE SCALE GENOMIC DNA]</scope>
    <source>
        <strain evidence="2 3">Ys</strain>
    </source>
</reference>
<evidence type="ECO:0000313" key="2">
    <source>
        <dbReference type="EMBL" id="GCC50667.1"/>
    </source>
</evidence>
<organism evidence="2 3">
    <name type="scientific">Chryseotalea sanaruensis</name>
    <dbReference type="NCBI Taxonomy" id="2482724"/>
    <lineage>
        <taxon>Bacteria</taxon>
        <taxon>Pseudomonadati</taxon>
        <taxon>Bacteroidota</taxon>
        <taxon>Cytophagia</taxon>
        <taxon>Cytophagales</taxon>
        <taxon>Chryseotaleaceae</taxon>
        <taxon>Chryseotalea</taxon>
    </lineage>
</organism>
<evidence type="ECO:0008006" key="4">
    <source>
        <dbReference type="Google" id="ProtNLM"/>
    </source>
</evidence>
<dbReference type="OrthoDB" id="1164858at2"/>
<protein>
    <recommendedName>
        <fullName evidence="4">DUF4252 domain-containing protein</fullName>
    </recommendedName>
</protein>
<comment type="caution">
    <text evidence="2">The sequence shown here is derived from an EMBL/GenBank/DDBJ whole genome shotgun (WGS) entry which is preliminary data.</text>
</comment>
<gene>
    <name evidence="2" type="ORF">SanaruYs_08850</name>
</gene>